<sequence>MCTLVAKHTAEGWRVAMNRDEAKTRAEGEPPRLWPDVPMLAPFDPDAGGTWIGARADGTWAAILNGYLDDGSEGHVTKPKTRGRLIPEILAERSPVKALREMDLSHTRSFRLWIGWGGEVTEFFWDGQTLTENHLLADEWLMTTSSSLRQDDVKAARRAVFSQWLHDGAALTPEGLPLLLTERGPLDAEEAVLMERSYSHTKSCTLITAGTHGVRMQHWEADRLSGEPVGDVRL</sequence>
<comment type="caution">
    <text evidence="1">The sequence shown here is derived from an EMBL/GenBank/DDBJ whole genome shotgun (WGS) entry which is preliminary data.</text>
</comment>
<organism evidence="1 2">
    <name type="scientific">Parvularcula mediterranea</name>
    <dbReference type="NCBI Taxonomy" id="2732508"/>
    <lineage>
        <taxon>Bacteria</taxon>
        <taxon>Pseudomonadati</taxon>
        <taxon>Pseudomonadota</taxon>
        <taxon>Alphaproteobacteria</taxon>
        <taxon>Parvularculales</taxon>
        <taxon>Parvularculaceae</taxon>
        <taxon>Parvularcula</taxon>
    </lineage>
</organism>
<dbReference type="InterPro" id="IPR008551">
    <property type="entry name" value="TANGO2"/>
</dbReference>
<evidence type="ECO:0000313" key="1">
    <source>
        <dbReference type="EMBL" id="NNU17015.1"/>
    </source>
</evidence>
<accession>A0A7Y3W5Q6</accession>
<dbReference type="AlphaFoldDB" id="A0A7Y3W5Q6"/>
<evidence type="ECO:0008006" key="3">
    <source>
        <dbReference type="Google" id="ProtNLM"/>
    </source>
</evidence>
<evidence type="ECO:0000313" key="2">
    <source>
        <dbReference type="Proteomes" id="UP000536835"/>
    </source>
</evidence>
<name>A0A7Y3W5Q6_9PROT</name>
<reference evidence="1 2" key="1">
    <citation type="submission" date="2020-05" db="EMBL/GenBank/DDBJ databases">
        <title>Parvularcula mediterraneae sp. nov., isolated from polypropylene straw from shallow seawater of the seashore of Laganas in Zakynthos island, Greece.</title>
        <authorList>
            <person name="Szabo I."/>
            <person name="Al-Omari J."/>
            <person name="Rado J."/>
            <person name="Szerdahelyi G.S."/>
        </authorList>
    </citation>
    <scope>NUCLEOTIDE SEQUENCE [LARGE SCALE GENOMIC DNA]</scope>
    <source>
        <strain evidence="1 2">ZS-1/3</strain>
    </source>
</reference>
<dbReference type="Proteomes" id="UP000536835">
    <property type="component" value="Unassembled WGS sequence"/>
</dbReference>
<dbReference type="Pfam" id="PF05742">
    <property type="entry name" value="TANGO2"/>
    <property type="match status" value="1"/>
</dbReference>
<keyword evidence="2" id="KW-1185">Reference proteome</keyword>
<proteinExistence type="predicted"/>
<gene>
    <name evidence="1" type="ORF">HK107_11855</name>
</gene>
<dbReference type="EMBL" id="JABFCX010000003">
    <property type="protein sequence ID" value="NNU17015.1"/>
    <property type="molecule type" value="Genomic_DNA"/>
</dbReference>
<dbReference type="RefSeq" id="WP_173200033.1">
    <property type="nucleotide sequence ID" value="NZ_JABFCX010000003.1"/>
</dbReference>
<protein>
    <recommendedName>
        <fullName evidence="3">NRDE family protein</fullName>
    </recommendedName>
</protein>